<evidence type="ECO:0000256" key="2">
    <source>
        <dbReference type="SAM" id="SignalP"/>
    </source>
</evidence>
<dbReference type="InterPro" id="IPR011992">
    <property type="entry name" value="EF-hand-dom_pair"/>
</dbReference>
<dbReference type="Gene3D" id="1.10.238.10">
    <property type="entry name" value="EF-hand"/>
    <property type="match status" value="3"/>
</dbReference>
<feature type="chain" id="PRO_5004193519" evidence="2">
    <location>
        <begin position="39"/>
        <end position="209"/>
    </location>
</feature>
<evidence type="ECO:0000313" key="5">
    <source>
        <dbReference type="Proteomes" id="UP000002429"/>
    </source>
</evidence>
<dbReference type="Pfam" id="PF13202">
    <property type="entry name" value="EF-hand_5"/>
    <property type="match status" value="2"/>
</dbReference>
<feature type="domain" description="EF-hand" evidence="3">
    <location>
        <begin position="156"/>
        <end position="182"/>
    </location>
</feature>
<sequence length="209" mass="22775">MPNVMKRSTDMQRNHKTHALKQFIAASAVFLVAGGAFAQTAAPAPSDGPQGMPMHRMGGPGEHRGGDWLMKLADTDKDGAISKAEFDALFNKIDTNHDGKLDKSELAAFHKAMWEQRRAEMKADFEAKFKAADKNNDGALTRDEFKAAFPRMANRFDRIDANHDGKVTMAEIEASMQKMHKERMDRMERHGPGGPGAAPAPAAPSSGGN</sequence>
<dbReference type="Proteomes" id="UP000002429">
    <property type="component" value="Chromosome"/>
</dbReference>
<proteinExistence type="predicted"/>
<feature type="signal peptide" evidence="2">
    <location>
        <begin position="1"/>
        <end position="38"/>
    </location>
</feature>
<dbReference type="GO" id="GO:0005509">
    <property type="term" value="F:calcium ion binding"/>
    <property type="evidence" value="ECO:0007669"/>
    <property type="project" value="InterPro"/>
</dbReference>
<dbReference type="InterPro" id="IPR018247">
    <property type="entry name" value="EF_Hand_1_Ca_BS"/>
</dbReference>
<dbReference type="eggNOG" id="COG5126">
    <property type="taxonomic scope" value="Bacteria"/>
</dbReference>
<dbReference type="KEGG" id="rme:Rmet_3380"/>
<dbReference type="EMBL" id="CP000352">
    <property type="protein sequence ID" value="ABF10252.1"/>
    <property type="molecule type" value="Genomic_DNA"/>
</dbReference>
<dbReference type="SUPFAM" id="SSF47473">
    <property type="entry name" value="EF-hand"/>
    <property type="match status" value="1"/>
</dbReference>
<dbReference type="Pfam" id="PF13499">
    <property type="entry name" value="EF-hand_7"/>
    <property type="match status" value="1"/>
</dbReference>
<dbReference type="InterPro" id="IPR052591">
    <property type="entry name" value="CML21-like"/>
</dbReference>
<dbReference type="InterPro" id="IPR002048">
    <property type="entry name" value="EF_hand_dom"/>
</dbReference>
<dbReference type="AlphaFoldDB" id="Q1LHX4"/>
<name>Q1LHX4_CUPMC</name>
<feature type="compositionally biased region" description="Low complexity" evidence="1">
    <location>
        <begin position="197"/>
        <end position="209"/>
    </location>
</feature>
<dbReference type="SMART" id="SM00054">
    <property type="entry name" value="EFh"/>
    <property type="match status" value="3"/>
</dbReference>
<gene>
    <name evidence="4" type="ordered locus">Rmet_3380</name>
</gene>
<accession>Q1LHX4</accession>
<evidence type="ECO:0000256" key="1">
    <source>
        <dbReference type="SAM" id="MobiDB-lite"/>
    </source>
</evidence>
<keyword evidence="5" id="KW-1185">Reference proteome</keyword>
<feature type="region of interest" description="Disordered" evidence="1">
    <location>
        <begin position="181"/>
        <end position="209"/>
    </location>
</feature>
<dbReference type="STRING" id="266264.Rmet_3380"/>
<feature type="domain" description="EF-hand" evidence="3">
    <location>
        <begin position="120"/>
        <end position="155"/>
    </location>
</feature>
<feature type="compositionally biased region" description="Basic and acidic residues" evidence="1">
    <location>
        <begin position="182"/>
        <end position="191"/>
    </location>
</feature>
<evidence type="ECO:0000313" key="4">
    <source>
        <dbReference type="EMBL" id="ABF10252.1"/>
    </source>
</evidence>
<protein>
    <submittedName>
        <fullName evidence="4">Ca2+ sensor (EF-Hand superfamily)</fullName>
    </submittedName>
</protein>
<dbReference type="PROSITE" id="PS00018">
    <property type="entry name" value="EF_HAND_1"/>
    <property type="match status" value="3"/>
</dbReference>
<evidence type="ECO:0000259" key="3">
    <source>
        <dbReference type="PROSITE" id="PS50222"/>
    </source>
</evidence>
<dbReference type="PROSITE" id="PS50222">
    <property type="entry name" value="EF_HAND_2"/>
    <property type="match status" value="3"/>
</dbReference>
<feature type="domain" description="EF-hand" evidence="3">
    <location>
        <begin position="81"/>
        <end position="116"/>
    </location>
</feature>
<keyword evidence="2" id="KW-0732">Signal</keyword>
<reference evidence="5" key="1">
    <citation type="journal article" date="2010" name="PLoS ONE">
        <title>The complete genome sequence of Cupriavidus metallidurans strain CH34, a master survivalist in harsh and anthropogenic environments.</title>
        <authorList>
            <person name="Janssen P.J."/>
            <person name="Van Houdt R."/>
            <person name="Moors H."/>
            <person name="Monsieurs P."/>
            <person name="Morin N."/>
            <person name="Michaux A."/>
            <person name="Benotmane M.A."/>
            <person name="Leys N."/>
            <person name="Vallaeys T."/>
            <person name="Lapidus A."/>
            <person name="Monchy S."/>
            <person name="Medigue C."/>
            <person name="Taghavi S."/>
            <person name="McCorkle S."/>
            <person name="Dunn J."/>
            <person name="van der Lelie D."/>
            <person name="Mergeay M."/>
        </authorList>
    </citation>
    <scope>NUCLEOTIDE SEQUENCE [LARGE SCALE GENOMIC DNA]</scope>
    <source>
        <strain evidence="5">ATCC 43123 / DSM 2839 / NBRC 102507 / CH34</strain>
    </source>
</reference>
<organism evidence="4 5">
    <name type="scientific">Cupriavidus metallidurans (strain ATCC 43123 / DSM 2839 / NBRC 102507 / CH34)</name>
    <name type="common">Ralstonia metallidurans</name>
    <dbReference type="NCBI Taxonomy" id="266264"/>
    <lineage>
        <taxon>Bacteria</taxon>
        <taxon>Pseudomonadati</taxon>
        <taxon>Pseudomonadota</taxon>
        <taxon>Betaproteobacteria</taxon>
        <taxon>Burkholderiales</taxon>
        <taxon>Burkholderiaceae</taxon>
        <taxon>Cupriavidus</taxon>
    </lineage>
</organism>
<dbReference type="HOGENOM" id="CLU_091273_2_1_4"/>
<dbReference type="PANTHER" id="PTHR23064">
    <property type="entry name" value="TROPONIN"/>
    <property type="match status" value="1"/>
</dbReference>